<name>A0A2G5EGS9_AQUCA</name>
<keyword evidence="1" id="KW-0547">Nucleotide-binding</keyword>
<evidence type="ECO:0000313" key="4">
    <source>
        <dbReference type="EMBL" id="PIA54920.1"/>
    </source>
</evidence>
<dbReference type="GO" id="GO:0005524">
    <property type="term" value="F:ATP binding"/>
    <property type="evidence" value="ECO:0007669"/>
    <property type="project" value="UniProtKB-KW"/>
</dbReference>
<dbReference type="Pfam" id="PF07714">
    <property type="entry name" value="PK_Tyr_Ser-Thr"/>
    <property type="match status" value="1"/>
</dbReference>
<gene>
    <name evidence="4" type="ORF">AQUCO_00901077v1</name>
</gene>
<dbReference type="AlphaFoldDB" id="A0A2G5EGS9"/>
<dbReference type="PANTHER" id="PTHR27001:SF931">
    <property type="entry name" value="OS11G0664100 PROTEIN"/>
    <property type="match status" value="1"/>
</dbReference>
<proteinExistence type="predicted"/>
<reference evidence="4 5" key="1">
    <citation type="submission" date="2017-09" db="EMBL/GenBank/DDBJ databases">
        <title>WGS assembly of Aquilegia coerulea Goldsmith.</title>
        <authorList>
            <person name="Hodges S."/>
            <person name="Kramer E."/>
            <person name="Nordborg M."/>
            <person name="Tomkins J."/>
            <person name="Borevitz J."/>
            <person name="Derieg N."/>
            <person name="Yan J."/>
            <person name="Mihaltcheva S."/>
            <person name="Hayes R.D."/>
            <person name="Rokhsar D."/>
        </authorList>
    </citation>
    <scope>NUCLEOTIDE SEQUENCE [LARGE SCALE GENOMIC DNA]</scope>
    <source>
        <strain evidence="5">cv. Goldsmith</strain>
    </source>
</reference>
<dbReference type="InterPro" id="IPR000719">
    <property type="entry name" value="Prot_kinase_dom"/>
</dbReference>
<keyword evidence="5" id="KW-1185">Reference proteome</keyword>
<sequence length="265" mass="30132">MSLNSLWESFLSGAEAEVRRFSLNELQIATQNFSDSYIISSADKNVFYRGVLTSSLKEVTVKKVDVLNADKTSEGWEVELSVLLRIRHPNIIKLHGFGAVEESRFLVYDYFPNHSLYHYLASDDHILSWEQRFTMIFGLAEGLKYLHQLQPPIILNNFNSSVILLKSCMMSEFCDTYSFGIVLMEILSGRSASRPVGEKSLKEEFIEAYFSDREAEFLDNRLVFSVAARAILDICYFVTGAGNSSITMELVLIKLRSIMDGRTGR</sequence>
<accession>A0A2G5EGS9</accession>
<dbReference type="GO" id="GO:0004672">
    <property type="term" value="F:protein kinase activity"/>
    <property type="evidence" value="ECO:0007669"/>
    <property type="project" value="InterPro"/>
</dbReference>
<dbReference type="InParanoid" id="A0A2G5EGS9"/>
<dbReference type="STRING" id="218851.A0A2G5EGS9"/>
<evidence type="ECO:0000256" key="1">
    <source>
        <dbReference type="ARBA" id="ARBA00022741"/>
    </source>
</evidence>
<dbReference type="InterPro" id="IPR011009">
    <property type="entry name" value="Kinase-like_dom_sf"/>
</dbReference>
<dbReference type="GO" id="GO:0005886">
    <property type="term" value="C:plasma membrane"/>
    <property type="evidence" value="ECO:0007669"/>
    <property type="project" value="TreeGrafter"/>
</dbReference>
<dbReference type="PANTHER" id="PTHR27001">
    <property type="entry name" value="OS01G0253100 PROTEIN"/>
    <property type="match status" value="1"/>
</dbReference>
<keyword evidence="2" id="KW-0067">ATP-binding</keyword>
<protein>
    <recommendedName>
        <fullName evidence="3">Protein kinase domain-containing protein</fullName>
    </recommendedName>
</protein>
<evidence type="ECO:0000259" key="3">
    <source>
        <dbReference type="PROSITE" id="PS50011"/>
    </source>
</evidence>
<evidence type="ECO:0000313" key="5">
    <source>
        <dbReference type="Proteomes" id="UP000230069"/>
    </source>
</evidence>
<dbReference type="Gene3D" id="3.30.200.20">
    <property type="entry name" value="Phosphorylase Kinase, domain 1"/>
    <property type="match status" value="1"/>
</dbReference>
<feature type="domain" description="Protein kinase" evidence="3">
    <location>
        <begin position="33"/>
        <end position="265"/>
    </location>
</feature>
<organism evidence="4 5">
    <name type="scientific">Aquilegia coerulea</name>
    <name type="common">Rocky mountain columbine</name>
    <dbReference type="NCBI Taxonomy" id="218851"/>
    <lineage>
        <taxon>Eukaryota</taxon>
        <taxon>Viridiplantae</taxon>
        <taxon>Streptophyta</taxon>
        <taxon>Embryophyta</taxon>
        <taxon>Tracheophyta</taxon>
        <taxon>Spermatophyta</taxon>
        <taxon>Magnoliopsida</taxon>
        <taxon>Ranunculales</taxon>
        <taxon>Ranunculaceae</taxon>
        <taxon>Thalictroideae</taxon>
        <taxon>Aquilegia</taxon>
    </lineage>
</organism>
<dbReference type="OrthoDB" id="4062651at2759"/>
<dbReference type="Proteomes" id="UP000230069">
    <property type="component" value="Unassembled WGS sequence"/>
</dbReference>
<dbReference type="SUPFAM" id="SSF56112">
    <property type="entry name" value="Protein kinase-like (PK-like)"/>
    <property type="match status" value="1"/>
</dbReference>
<dbReference type="InterPro" id="IPR001245">
    <property type="entry name" value="Ser-Thr/Tyr_kinase_cat_dom"/>
</dbReference>
<dbReference type="Gene3D" id="1.10.510.10">
    <property type="entry name" value="Transferase(Phosphotransferase) domain 1"/>
    <property type="match status" value="1"/>
</dbReference>
<dbReference type="EMBL" id="KZ305026">
    <property type="protein sequence ID" value="PIA54920.1"/>
    <property type="molecule type" value="Genomic_DNA"/>
</dbReference>
<dbReference type="PROSITE" id="PS50011">
    <property type="entry name" value="PROTEIN_KINASE_DOM"/>
    <property type="match status" value="1"/>
</dbReference>
<evidence type="ECO:0000256" key="2">
    <source>
        <dbReference type="ARBA" id="ARBA00022840"/>
    </source>
</evidence>